<dbReference type="AlphaFoldDB" id="A0A4Y7TAW3"/>
<name>A0A4Y7TAW3_COPMI</name>
<feature type="domain" description="DUF6534" evidence="3">
    <location>
        <begin position="165"/>
        <end position="249"/>
    </location>
</feature>
<keyword evidence="5" id="KW-1185">Reference proteome</keyword>
<evidence type="ECO:0000256" key="1">
    <source>
        <dbReference type="SAM" id="MobiDB-lite"/>
    </source>
</evidence>
<feature type="transmembrane region" description="Helical" evidence="2">
    <location>
        <begin position="12"/>
        <end position="35"/>
    </location>
</feature>
<proteinExistence type="predicted"/>
<protein>
    <recommendedName>
        <fullName evidence="3">DUF6534 domain-containing protein</fullName>
    </recommendedName>
</protein>
<feature type="transmembrane region" description="Helical" evidence="2">
    <location>
        <begin position="47"/>
        <end position="66"/>
    </location>
</feature>
<dbReference type="PANTHER" id="PTHR40465">
    <property type="entry name" value="CHROMOSOME 1, WHOLE GENOME SHOTGUN SEQUENCE"/>
    <property type="match status" value="1"/>
</dbReference>
<evidence type="ECO:0000313" key="5">
    <source>
        <dbReference type="Proteomes" id="UP000298030"/>
    </source>
</evidence>
<reference evidence="4 5" key="1">
    <citation type="journal article" date="2019" name="Nat. Ecol. Evol.">
        <title>Megaphylogeny resolves global patterns of mushroom evolution.</title>
        <authorList>
            <person name="Varga T."/>
            <person name="Krizsan K."/>
            <person name="Foldi C."/>
            <person name="Dima B."/>
            <person name="Sanchez-Garcia M."/>
            <person name="Sanchez-Ramirez S."/>
            <person name="Szollosi G.J."/>
            <person name="Szarkandi J.G."/>
            <person name="Papp V."/>
            <person name="Albert L."/>
            <person name="Andreopoulos W."/>
            <person name="Angelini C."/>
            <person name="Antonin V."/>
            <person name="Barry K.W."/>
            <person name="Bougher N.L."/>
            <person name="Buchanan P."/>
            <person name="Buyck B."/>
            <person name="Bense V."/>
            <person name="Catcheside P."/>
            <person name="Chovatia M."/>
            <person name="Cooper J."/>
            <person name="Damon W."/>
            <person name="Desjardin D."/>
            <person name="Finy P."/>
            <person name="Geml J."/>
            <person name="Haridas S."/>
            <person name="Hughes K."/>
            <person name="Justo A."/>
            <person name="Karasinski D."/>
            <person name="Kautmanova I."/>
            <person name="Kiss B."/>
            <person name="Kocsube S."/>
            <person name="Kotiranta H."/>
            <person name="LaButti K.M."/>
            <person name="Lechner B.E."/>
            <person name="Liimatainen K."/>
            <person name="Lipzen A."/>
            <person name="Lukacs Z."/>
            <person name="Mihaltcheva S."/>
            <person name="Morgado L.N."/>
            <person name="Niskanen T."/>
            <person name="Noordeloos M.E."/>
            <person name="Ohm R.A."/>
            <person name="Ortiz-Santana B."/>
            <person name="Ovrebo C."/>
            <person name="Racz N."/>
            <person name="Riley R."/>
            <person name="Savchenko A."/>
            <person name="Shiryaev A."/>
            <person name="Soop K."/>
            <person name="Spirin V."/>
            <person name="Szebenyi C."/>
            <person name="Tomsovsky M."/>
            <person name="Tulloss R.E."/>
            <person name="Uehling J."/>
            <person name="Grigoriev I.V."/>
            <person name="Vagvolgyi C."/>
            <person name="Papp T."/>
            <person name="Martin F.M."/>
            <person name="Miettinen O."/>
            <person name="Hibbett D.S."/>
            <person name="Nagy L.G."/>
        </authorList>
    </citation>
    <scope>NUCLEOTIDE SEQUENCE [LARGE SCALE GENOMIC DNA]</scope>
    <source>
        <strain evidence="4 5">FP101781</strain>
    </source>
</reference>
<comment type="caution">
    <text evidence="4">The sequence shown here is derived from an EMBL/GenBank/DDBJ whole genome shotgun (WGS) entry which is preliminary data.</text>
</comment>
<organism evidence="4 5">
    <name type="scientific">Coprinellus micaceus</name>
    <name type="common">Glistening ink-cap mushroom</name>
    <name type="synonym">Coprinus micaceus</name>
    <dbReference type="NCBI Taxonomy" id="71717"/>
    <lineage>
        <taxon>Eukaryota</taxon>
        <taxon>Fungi</taxon>
        <taxon>Dikarya</taxon>
        <taxon>Basidiomycota</taxon>
        <taxon>Agaricomycotina</taxon>
        <taxon>Agaricomycetes</taxon>
        <taxon>Agaricomycetidae</taxon>
        <taxon>Agaricales</taxon>
        <taxon>Agaricineae</taxon>
        <taxon>Psathyrellaceae</taxon>
        <taxon>Coprinellus</taxon>
    </lineage>
</organism>
<evidence type="ECO:0000259" key="3">
    <source>
        <dbReference type="Pfam" id="PF20152"/>
    </source>
</evidence>
<gene>
    <name evidence="4" type="ORF">FA13DRAFT_528919</name>
</gene>
<dbReference type="Proteomes" id="UP000298030">
    <property type="component" value="Unassembled WGS sequence"/>
</dbReference>
<dbReference type="STRING" id="71717.A0A4Y7TAW3"/>
<feature type="transmembrane region" description="Helical" evidence="2">
    <location>
        <begin position="158"/>
        <end position="179"/>
    </location>
</feature>
<evidence type="ECO:0000313" key="4">
    <source>
        <dbReference type="EMBL" id="TEB30709.1"/>
    </source>
</evidence>
<sequence length="349" mass="38994">MAKGPAEIAHGWMFIGFGINVLLCGIMITQVYLYAATYKKDPKWIKAVVYLIFLADLLNTGFVWGYLYRTLIKFYGQIEVLNQADWIFATDPALTGIIAAAVQLFFAWRIKILTKSWILCGIIAAMAVAGGVAGIWTAFEVGRTPTFTEFRNFKQTVIVWLAAEAVGDVLITSILVLYLRKHKTGFAGSDMVIDRIIRITVQTGLITMIVATLDLVFFLTDPTGTHLLFNFPLCKLYTNSLMSSLNSRKGWNFSVQSEQRTTIGDTETGQLASTAQVNLQSHASYRSPVMKSITSRPEVFVHVESHELVDINRSSPGKQGVVIIEKEPHSSNTSFEDEKRWKSPPYYPS</sequence>
<dbReference type="InterPro" id="IPR045339">
    <property type="entry name" value="DUF6534"/>
</dbReference>
<keyword evidence="2" id="KW-1133">Transmembrane helix</keyword>
<keyword evidence="2" id="KW-0472">Membrane</keyword>
<feature type="transmembrane region" description="Helical" evidence="2">
    <location>
        <begin position="199"/>
        <end position="219"/>
    </location>
</feature>
<evidence type="ECO:0000256" key="2">
    <source>
        <dbReference type="SAM" id="Phobius"/>
    </source>
</evidence>
<dbReference type="Pfam" id="PF20152">
    <property type="entry name" value="DUF6534"/>
    <property type="match status" value="1"/>
</dbReference>
<dbReference type="EMBL" id="QPFP01000022">
    <property type="protein sequence ID" value="TEB30709.1"/>
    <property type="molecule type" value="Genomic_DNA"/>
</dbReference>
<feature type="transmembrane region" description="Helical" evidence="2">
    <location>
        <begin position="86"/>
        <end position="106"/>
    </location>
</feature>
<keyword evidence="2" id="KW-0812">Transmembrane</keyword>
<feature type="transmembrane region" description="Helical" evidence="2">
    <location>
        <begin position="118"/>
        <end position="138"/>
    </location>
</feature>
<dbReference type="PANTHER" id="PTHR40465:SF1">
    <property type="entry name" value="DUF6534 DOMAIN-CONTAINING PROTEIN"/>
    <property type="match status" value="1"/>
</dbReference>
<feature type="region of interest" description="Disordered" evidence="1">
    <location>
        <begin position="326"/>
        <end position="349"/>
    </location>
</feature>
<accession>A0A4Y7TAW3</accession>
<dbReference type="OrthoDB" id="3183258at2759"/>